<dbReference type="InterPro" id="IPR040008">
    <property type="entry name" value="Ribosomal_mL46"/>
</dbReference>
<evidence type="ECO:0000313" key="11">
    <source>
        <dbReference type="Proteomes" id="UP000664534"/>
    </source>
</evidence>
<dbReference type="PANTHER" id="PTHR13124:SF12">
    <property type="entry name" value="LARGE RIBOSOMAL SUBUNIT PROTEIN ML46"/>
    <property type="match status" value="1"/>
</dbReference>
<keyword evidence="11" id="KW-1185">Reference proteome</keyword>
<dbReference type="OrthoDB" id="414075at2759"/>
<gene>
    <name evidence="10" type="primary">MRPL17</name>
    <name evidence="10" type="ORF">IMSHALPRED_009032</name>
</gene>
<evidence type="ECO:0000259" key="9">
    <source>
        <dbReference type="Pfam" id="PF11788"/>
    </source>
</evidence>
<evidence type="ECO:0000256" key="4">
    <source>
        <dbReference type="ARBA" id="ARBA00022980"/>
    </source>
</evidence>
<keyword evidence="3" id="KW-0809">Transit peptide</keyword>
<sequence>MTRGHTTIQRLASQSRPPRPICRTCLHQIRAASSAAASVETAPIEPSPTERAPPPLTASQSHSIIYKLKASVILSRPPLLTRDLTPFEKSYFLYQRRLNERLALPFTRYFYYQRGTPGDVEWKRKIKERKTPARDIGVYNAYGDEGWNDELLVGDRVSEPEEQVERLLRDAEVEVKERDVQGEGKVVKKEEVERPMPRITEADKAGDTKSLNRALQKTLYLVVRREKGQWGFPSAELAKQESLHTSAERIIVQTGGLNMNTWVVGNIPIGYQVYNYSQGIVNQEEGSVLRGEKIFFMKARILAGQANLKDNQFGLEDFQWLAKEEIQKAFHPRNWNAVKNILPER</sequence>
<dbReference type="Pfam" id="PF11788">
    <property type="entry name" value="MRP-L46"/>
    <property type="match status" value="1"/>
</dbReference>
<name>A0A8H3ITL5_9LECA</name>
<dbReference type="Gene3D" id="3.90.79.10">
    <property type="entry name" value="Nucleoside Triphosphate Pyrophosphohydrolase"/>
    <property type="match status" value="1"/>
</dbReference>
<comment type="caution">
    <text evidence="10">The sequence shown here is derived from an EMBL/GenBank/DDBJ whole genome shotgun (WGS) entry which is preliminary data.</text>
</comment>
<dbReference type="GO" id="GO:0005762">
    <property type="term" value="C:mitochondrial large ribosomal subunit"/>
    <property type="evidence" value="ECO:0007669"/>
    <property type="project" value="TreeGrafter"/>
</dbReference>
<comment type="subcellular location">
    <subcellularLocation>
        <location evidence="1">Mitochondrion</location>
    </subcellularLocation>
</comment>
<evidence type="ECO:0000256" key="6">
    <source>
        <dbReference type="ARBA" id="ARBA00023274"/>
    </source>
</evidence>
<dbReference type="GO" id="GO:0003735">
    <property type="term" value="F:structural constituent of ribosome"/>
    <property type="evidence" value="ECO:0007669"/>
    <property type="project" value="InterPro"/>
</dbReference>
<feature type="domain" description="Large ribosomal subunit protein mL46 N-terminal" evidence="9">
    <location>
        <begin position="66"/>
        <end position="203"/>
    </location>
</feature>
<evidence type="ECO:0000256" key="1">
    <source>
        <dbReference type="ARBA" id="ARBA00004173"/>
    </source>
</evidence>
<keyword evidence="6" id="KW-0687">Ribonucleoprotein</keyword>
<keyword evidence="4 10" id="KW-0689">Ribosomal protein</keyword>
<dbReference type="FunFam" id="3.90.79.10:FF:000018">
    <property type="entry name" value="39S ribosomal protein L46, mitochondrial"/>
    <property type="match status" value="1"/>
</dbReference>
<comment type="similarity">
    <text evidence="2">Belongs to the mitochondrion-specific ribosomal protein mL46 family.</text>
</comment>
<dbReference type="GO" id="GO:0005743">
    <property type="term" value="C:mitochondrial inner membrane"/>
    <property type="evidence" value="ECO:0007669"/>
    <property type="project" value="UniProtKB-ARBA"/>
</dbReference>
<feature type="region of interest" description="Disordered" evidence="8">
    <location>
        <begin position="37"/>
        <end position="58"/>
    </location>
</feature>
<evidence type="ECO:0000256" key="8">
    <source>
        <dbReference type="SAM" id="MobiDB-lite"/>
    </source>
</evidence>
<organism evidence="10 11">
    <name type="scientific">Imshaugia aleurites</name>
    <dbReference type="NCBI Taxonomy" id="172621"/>
    <lineage>
        <taxon>Eukaryota</taxon>
        <taxon>Fungi</taxon>
        <taxon>Dikarya</taxon>
        <taxon>Ascomycota</taxon>
        <taxon>Pezizomycotina</taxon>
        <taxon>Lecanoromycetes</taxon>
        <taxon>OSLEUM clade</taxon>
        <taxon>Lecanoromycetidae</taxon>
        <taxon>Lecanorales</taxon>
        <taxon>Lecanorineae</taxon>
        <taxon>Parmeliaceae</taxon>
        <taxon>Imshaugia</taxon>
    </lineage>
</organism>
<evidence type="ECO:0000256" key="3">
    <source>
        <dbReference type="ARBA" id="ARBA00022946"/>
    </source>
</evidence>
<proteinExistence type="inferred from homology"/>
<evidence type="ECO:0000256" key="5">
    <source>
        <dbReference type="ARBA" id="ARBA00023128"/>
    </source>
</evidence>
<dbReference type="InterPro" id="IPR033650">
    <property type="entry name" value="Ribosomal_mL46_NUDIX"/>
</dbReference>
<keyword evidence="5" id="KW-0496">Mitochondrion</keyword>
<accession>A0A8H3ITL5</accession>
<dbReference type="CDD" id="cd04661">
    <property type="entry name" value="NUDIX_MRP_L46"/>
    <property type="match status" value="1"/>
</dbReference>
<dbReference type="Proteomes" id="UP000664534">
    <property type="component" value="Unassembled WGS sequence"/>
</dbReference>
<reference evidence="10" key="1">
    <citation type="submission" date="2021-03" db="EMBL/GenBank/DDBJ databases">
        <authorList>
            <person name="Tagirdzhanova G."/>
        </authorList>
    </citation>
    <scope>NUCLEOTIDE SEQUENCE</scope>
</reference>
<protein>
    <recommendedName>
        <fullName evidence="7">Large ribosomal subunit protein mL46</fullName>
    </recommendedName>
</protein>
<evidence type="ECO:0000256" key="7">
    <source>
        <dbReference type="ARBA" id="ARBA00035190"/>
    </source>
</evidence>
<dbReference type="EMBL" id="CAJPDT010000068">
    <property type="protein sequence ID" value="CAF9932995.1"/>
    <property type="molecule type" value="Genomic_DNA"/>
</dbReference>
<dbReference type="InterPro" id="IPR021757">
    <property type="entry name" value="Ribosomal_mL46_N"/>
</dbReference>
<dbReference type="PANTHER" id="PTHR13124">
    <property type="entry name" value="39S RIBOSOMAL PROTEIN L46, MITOCHONDRIAL PRECURSOR-RELATED"/>
    <property type="match status" value="1"/>
</dbReference>
<evidence type="ECO:0000313" key="10">
    <source>
        <dbReference type="EMBL" id="CAF9932995.1"/>
    </source>
</evidence>
<dbReference type="AlphaFoldDB" id="A0A8H3ITL5"/>
<evidence type="ECO:0000256" key="2">
    <source>
        <dbReference type="ARBA" id="ARBA00009070"/>
    </source>
</evidence>